<dbReference type="InterPro" id="IPR006426">
    <property type="entry name" value="Asn_synth_AEB"/>
</dbReference>
<evidence type="ECO:0000256" key="8">
    <source>
        <dbReference type="ARBA" id="ARBA00048741"/>
    </source>
</evidence>
<comment type="similarity">
    <text evidence="2">Belongs to the asparagine synthetase family.</text>
</comment>
<comment type="caution">
    <text evidence="10">The sequence shown here is derived from an EMBL/GenBank/DDBJ whole genome shotgun (WGS) entry which is preliminary data.</text>
</comment>
<keyword evidence="11" id="KW-1185">Reference proteome</keyword>
<dbReference type="InterPro" id="IPR017932">
    <property type="entry name" value="GATase_2_dom"/>
</dbReference>
<dbReference type="RefSeq" id="WP_337717182.1">
    <property type="nucleotide sequence ID" value="NZ_JBBEGL010000007.1"/>
</dbReference>
<feature type="domain" description="Glutamine amidotransferase type-2" evidence="9">
    <location>
        <begin position="2"/>
        <end position="214"/>
    </location>
</feature>
<dbReference type="EC" id="6.3.5.4" evidence="3"/>
<evidence type="ECO:0000256" key="6">
    <source>
        <dbReference type="ARBA" id="ARBA00022888"/>
    </source>
</evidence>
<comment type="pathway">
    <text evidence="1">Amino-acid biosynthesis; L-asparagine biosynthesis; L-asparagine from L-aspartate (L-Gln route): step 1/1.</text>
</comment>
<dbReference type="PIRSF" id="PIRSF001589">
    <property type="entry name" value="Asn_synthetase_glu-h"/>
    <property type="match status" value="1"/>
</dbReference>
<dbReference type="SUPFAM" id="SSF56235">
    <property type="entry name" value="N-terminal nucleophile aminohydrolases (Ntn hydrolases)"/>
    <property type="match status" value="1"/>
</dbReference>
<evidence type="ECO:0000313" key="11">
    <source>
        <dbReference type="Proteomes" id="UP001370100"/>
    </source>
</evidence>
<proteinExistence type="inferred from homology"/>
<dbReference type="InterPro" id="IPR051786">
    <property type="entry name" value="ASN_synthetase/amidase"/>
</dbReference>
<keyword evidence="5" id="KW-0067">ATP-binding</keyword>
<protein>
    <recommendedName>
        <fullName evidence="3">asparagine synthase (glutamine-hydrolyzing)</fullName>
        <ecNumber evidence="3">6.3.5.4</ecNumber>
    </recommendedName>
</protein>
<reference evidence="10 11" key="1">
    <citation type="submission" date="2024-03" db="EMBL/GenBank/DDBJ databases">
        <title>Actinomycetospora sp. OC33-EN06, a novel actinomycete isolated from wild orchid (Aerides multiflora).</title>
        <authorList>
            <person name="Suriyachadkun C."/>
        </authorList>
    </citation>
    <scope>NUCLEOTIDE SEQUENCE [LARGE SCALE GENOMIC DNA]</scope>
    <source>
        <strain evidence="10 11">OC33-EN06</strain>
    </source>
</reference>
<evidence type="ECO:0000256" key="1">
    <source>
        <dbReference type="ARBA" id="ARBA00005187"/>
    </source>
</evidence>
<comment type="catalytic activity">
    <reaction evidence="8">
        <text>L-aspartate + L-glutamine + ATP + H2O = L-asparagine + L-glutamate + AMP + diphosphate + H(+)</text>
        <dbReference type="Rhea" id="RHEA:12228"/>
        <dbReference type="ChEBI" id="CHEBI:15377"/>
        <dbReference type="ChEBI" id="CHEBI:15378"/>
        <dbReference type="ChEBI" id="CHEBI:29985"/>
        <dbReference type="ChEBI" id="CHEBI:29991"/>
        <dbReference type="ChEBI" id="CHEBI:30616"/>
        <dbReference type="ChEBI" id="CHEBI:33019"/>
        <dbReference type="ChEBI" id="CHEBI:58048"/>
        <dbReference type="ChEBI" id="CHEBI:58359"/>
        <dbReference type="ChEBI" id="CHEBI:456215"/>
        <dbReference type="EC" id="6.3.5.4"/>
    </reaction>
</comment>
<keyword evidence="6" id="KW-0028">Amino-acid biosynthesis</keyword>
<name>A0ABU8NAU2_9PSEU</name>
<dbReference type="GO" id="GO:0004066">
    <property type="term" value="F:asparagine synthase (glutamine-hydrolyzing) activity"/>
    <property type="evidence" value="ECO:0007669"/>
    <property type="project" value="UniProtKB-EC"/>
</dbReference>
<sequence>MCGITGWVSYGTDVRARPGVVEDMTEQLRDRGPDAGATWTDAHAALGHRRLAVIDVAGGAQPMVETTADGDVALTYSGEAYNFAALRSELAGRGHRFTTRSDTEVVLRGYLEWGAAVVDRLVGMYAFAVWDARDDTLLLVRDRLGVKPLYYYPTADGIVFGSEPKAILAHPDTVAAVGLDGMREIYSGIKRPGVAVFEGMRELRPGHTLRLDRSGRREHEYWALQAHRHDLDGPATVARTTELLEEIVDEQLVSDVPLCTLLSGGLDSSAITGIAAERGRAHGGTVRSFSVDFQGHTENFRADRHNTSADAPFVADAAAHMRTEHRDVVLDPSALSDPAVRRAAVEARDMPVGFGDMDMSLYLLFSSIRERSTVALSGEGADELFGGYWWFHDDAVTAAPAFPWLTATMGQARQERPYGPPDLVAALDIPGFAEQTFHDAVAAAPVHEDDSEVDRRWRQQLHLHMTYNMPSLLDRKDRMSMAVGLEVRVPFCDHRLAQLAYDIPRALHTADGREKSVLRAAVGRYLPASILARTKSPYPRSQNQGYVIKVQDQVREALDTGDARLGELIHRGWASSVATRPAEEVDPGSRMAIERLLDFQIWLEQHDPELRLA</sequence>
<keyword evidence="4" id="KW-0547">Nucleotide-binding</keyword>
<dbReference type="InterPro" id="IPR029055">
    <property type="entry name" value="Ntn_hydrolases_N"/>
</dbReference>
<dbReference type="PROSITE" id="PS51278">
    <property type="entry name" value="GATASE_TYPE_2"/>
    <property type="match status" value="1"/>
</dbReference>
<dbReference type="PANTHER" id="PTHR43284">
    <property type="entry name" value="ASPARAGINE SYNTHETASE (GLUTAMINE-HYDROLYZING)"/>
    <property type="match status" value="1"/>
</dbReference>
<evidence type="ECO:0000256" key="5">
    <source>
        <dbReference type="ARBA" id="ARBA00022840"/>
    </source>
</evidence>
<dbReference type="Proteomes" id="UP001370100">
    <property type="component" value="Unassembled WGS sequence"/>
</dbReference>
<dbReference type="InterPro" id="IPR014729">
    <property type="entry name" value="Rossmann-like_a/b/a_fold"/>
</dbReference>
<dbReference type="CDD" id="cd01991">
    <property type="entry name" value="Asn_synthase_B_C"/>
    <property type="match status" value="1"/>
</dbReference>
<dbReference type="Gene3D" id="3.40.50.620">
    <property type="entry name" value="HUPs"/>
    <property type="match status" value="1"/>
</dbReference>
<gene>
    <name evidence="10" type="primary">asnB</name>
    <name evidence="10" type="ORF">WCD41_23905</name>
</gene>
<dbReference type="InterPro" id="IPR001962">
    <property type="entry name" value="Asn_synthase"/>
</dbReference>
<evidence type="ECO:0000256" key="4">
    <source>
        <dbReference type="ARBA" id="ARBA00022741"/>
    </source>
</evidence>
<keyword evidence="7" id="KW-0315">Glutamine amidotransferase</keyword>
<evidence type="ECO:0000256" key="3">
    <source>
        <dbReference type="ARBA" id="ARBA00012737"/>
    </source>
</evidence>
<keyword evidence="10" id="KW-0436">Ligase</keyword>
<evidence type="ECO:0000256" key="2">
    <source>
        <dbReference type="ARBA" id="ARBA00005752"/>
    </source>
</evidence>
<dbReference type="Pfam" id="PF00733">
    <property type="entry name" value="Asn_synthase"/>
    <property type="match status" value="1"/>
</dbReference>
<dbReference type="EMBL" id="JBBEGL010000007">
    <property type="protein sequence ID" value="MEJ2889526.1"/>
    <property type="molecule type" value="Genomic_DNA"/>
</dbReference>
<dbReference type="CDD" id="cd00712">
    <property type="entry name" value="AsnB"/>
    <property type="match status" value="1"/>
</dbReference>
<accession>A0ABU8NAU2</accession>
<evidence type="ECO:0000256" key="7">
    <source>
        <dbReference type="ARBA" id="ARBA00022962"/>
    </source>
</evidence>
<dbReference type="Pfam" id="PF13537">
    <property type="entry name" value="GATase_7"/>
    <property type="match status" value="1"/>
</dbReference>
<evidence type="ECO:0000259" key="9">
    <source>
        <dbReference type="PROSITE" id="PS51278"/>
    </source>
</evidence>
<dbReference type="PANTHER" id="PTHR43284:SF1">
    <property type="entry name" value="ASPARAGINE SYNTHETASE"/>
    <property type="match status" value="1"/>
</dbReference>
<dbReference type="InterPro" id="IPR033738">
    <property type="entry name" value="AsnB_N"/>
</dbReference>
<dbReference type="SUPFAM" id="SSF52402">
    <property type="entry name" value="Adenine nucleotide alpha hydrolases-like"/>
    <property type="match status" value="1"/>
</dbReference>
<dbReference type="Gene3D" id="3.60.20.10">
    <property type="entry name" value="Glutamine Phosphoribosylpyrophosphate, subunit 1, domain 1"/>
    <property type="match status" value="1"/>
</dbReference>
<dbReference type="NCBIfam" id="TIGR01536">
    <property type="entry name" value="asn_synth_AEB"/>
    <property type="match status" value="1"/>
</dbReference>
<organism evidence="10 11">
    <name type="scientific">Actinomycetospora aeridis</name>
    <dbReference type="NCBI Taxonomy" id="3129231"/>
    <lineage>
        <taxon>Bacteria</taxon>
        <taxon>Bacillati</taxon>
        <taxon>Actinomycetota</taxon>
        <taxon>Actinomycetes</taxon>
        <taxon>Pseudonocardiales</taxon>
        <taxon>Pseudonocardiaceae</taxon>
        <taxon>Actinomycetospora</taxon>
    </lineage>
</organism>
<keyword evidence="6" id="KW-0061">Asparagine biosynthesis</keyword>
<evidence type="ECO:0000313" key="10">
    <source>
        <dbReference type="EMBL" id="MEJ2889526.1"/>
    </source>
</evidence>